<protein>
    <recommendedName>
        <fullName evidence="3">Organic solvent tolerance-like N-terminal domain-containing protein</fullName>
    </recommendedName>
</protein>
<keyword evidence="2" id="KW-1185">Reference proteome</keyword>
<proteinExistence type="predicted"/>
<accession>E3HAP0</accession>
<gene>
    <name evidence="1" type="ordered locus">Ilyop_1447</name>
</gene>
<dbReference type="OrthoDB" id="9783078at2"/>
<evidence type="ECO:0000313" key="2">
    <source>
        <dbReference type="Proteomes" id="UP000006875"/>
    </source>
</evidence>
<dbReference type="AlphaFoldDB" id="E3HAP0"/>
<dbReference type="RefSeq" id="WP_013387894.1">
    <property type="nucleotide sequence ID" value="NC_014632.1"/>
</dbReference>
<organism evidence="1 2">
    <name type="scientific">Ilyobacter polytropus (strain ATCC 51220 / DSM 2926 / LMG 16218 / CuHBu1)</name>
    <dbReference type="NCBI Taxonomy" id="572544"/>
    <lineage>
        <taxon>Bacteria</taxon>
        <taxon>Fusobacteriati</taxon>
        <taxon>Fusobacteriota</taxon>
        <taxon>Fusobacteriia</taxon>
        <taxon>Fusobacteriales</taxon>
        <taxon>Fusobacteriaceae</taxon>
        <taxon>Ilyobacter</taxon>
    </lineage>
</organism>
<dbReference type="EMBL" id="CP002281">
    <property type="protein sequence ID" value="ADO83227.1"/>
    <property type="molecule type" value="Genomic_DNA"/>
</dbReference>
<evidence type="ECO:0008006" key="3">
    <source>
        <dbReference type="Google" id="ProtNLM"/>
    </source>
</evidence>
<dbReference type="HOGENOM" id="CLU_751796_0_0_0"/>
<evidence type="ECO:0000313" key="1">
    <source>
        <dbReference type="EMBL" id="ADO83227.1"/>
    </source>
</evidence>
<dbReference type="Proteomes" id="UP000006875">
    <property type="component" value="Chromosome"/>
</dbReference>
<dbReference type="KEGG" id="ipo:Ilyop_1447"/>
<sequence length="368" mass="42295">MKKIMIYLLVAASAYCSEIDFTKGVDGELLLQPEGKIRIRENFIIPEAEKEIVITNFSRSVDRDSLIVESEGIEEFILDGDSKNSYYLSQGEEVSYRGEKYRLISNEPLTIENIKSGELIINPSEEIRVKDKGNSLILHGNKEISSAKINYSLEGLTWSEEYQVYLNKNSVKKNIFIKNDSDRKFENISLILPRGTEPLGKLNLKTFAGINKNIFYKKASISKNYIYLESKEKKNPELSLAVAGVDISSSDKVKVFDEKGYRGEFTGVNKNGELQIKGLLDQDVNIVSSEVEKNLGTRLKQRKVSYSVKNYKKEYIILKIFYDKFPEKWNELRSEESYEMKERNAVFTLKIPGNSRKNIKFSFIEEKN</sequence>
<dbReference type="STRING" id="572544.Ilyop_1447"/>
<name>E3HAP0_ILYPC</name>
<reference evidence="1 2" key="1">
    <citation type="journal article" date="2010" name="Stand. Genomic Sci.">
        <title>Complete genome sequence of Ilyobacter polytropus type strain (CuHbu1).</title>
        <authorList>
            <person name="Sikorski J."/>
            <person name="Chertkov O."/>
            <person name="Lapidus A."/>
            <person name="Nolan M."/>
            <person name="Lucas S."/>
            <person name="Del Rio T.G."/>
            <person name="Tice H."/>
            <person name="Cheng J.F."/>
            <person name="Tapia R."/>
            <person name="Han C."/>
            <person name="Goodwin L."/>
            <person name="Pitluck S."/>
            <person name="Liolios K."/>
            <person name="Ivanova N."/>
            <person name="Mavromatis K."/>
            <person name="Mikhailova N."/>
            <person name="Pati A."/>
            <person name="Chen A."/>
            <person name="Palaniappan K."/>
            <person name="Land M."/>
            <person name="Hauser L."/>
            <person name="Chang Y.J."/>
            <person name="Jeffries C.D."/>
            <person name="Brambilla E."/>
            <person name="Yasawong M."/>
            <person name="Rohde M."/>
            <person name="Pukall R."/>
            <person name="Spring S."/>
            <person name="Goker M."/>
            <person name="Woyke T."/>
            <person name="Bristow J."/>
            <person name="Eisen J.A."/>
            <person name="Markowitz V."/>
            <person name="Hugenholtz P."/>
            <person name="Kyrpides N.C."/>
            <person name="Klenk H.P."/>
        </authorList>
    </citation>
    <scope>NUCLEOTIDE SEQUENCE [LARGE SCALE GENOMIC DNA]</scope>
    <source>
        <strain evidence="2">ATCC 51220 / DSM 2926 / LMG 16218 / CuHBu1</strain>
    </source>
</reference>